<evidence type="ECO:0000313" key="3">
    <source>
        <dbReference type="Proteomes" id="UP001386955"/>
    </source>
</evidence>
<evidence type="ECO:0000313" key="2">
    <source>
        <dbReference type="EMBL" id="KAK7412232.1"/>
    </source>
</evidence>
<evidence type="ECO:0000256" key="1">
    <source>
        <dbReference type="SAM" id="Phobius"/>
    </source>
</evidence>
<keyword evidence="1" id="KW-1133">Transmembrane helix</keyword>
<comment type="caution">
    <text evidence="2">The sequence shown here is derived from an EMBL/GenBank/DDBJ whole genome shotgun (WGS) entry which is preliminary data.</text>
</comment>
<feature type="transmembrane region" description="Helical" evidence="1">
    <location>
        <begin position="68"/>
        <end position="92"/>
    </location>
</feature>
<dbReference type="EMBL" id="JAYMYS010000001">
    <property type="protein sequence ID" value="KAK7412232.1"/>
    <property type="molecule type" value="Genomic_DNA"/>
</dbReference>
<organism evidence="2 3">
    <name type="scientific">Psophocarpus tetragonolobus</name>
    <name type="common">Winged bean</name>
    <name type="synonym">Dolichos tetragonolobus</name>
    <dbReference type="NCBI Taxonomy" id="3891"/>
    <lineage>
        <taxon>Eukaryota</taxon>
        <taxon>Viridiplantae</taxon>
        <taxon>Streptophyta</taxon>
        <taxon>Embryophyta</taxon>
        <taxon>Tracheophyta</taxon>
        <taxon>Spermatophyta</taxon>
        <taxon>Magnoliopsida</taxon>
        <taxon>eudicotyledons</taxon>
        <taxon>Gunneridae</taxon>
        <taxon>Pentapetalae</taxon>
        <taxon>rosids</taxon>
        <taxon>fabids</taxon>
        <taxon>Fabales</taxon>
        <taxon>Fabaceae</taxon>
        <taxon>Papilionoideae</taxon>
        <taxon>50 kb inversion clade</taxon>
        <taxon>NPAAA clade</taxon>
        <taxon>indigoferoid/millettioid clade</taxon>
        <taxon>Phaseoleae</taxon>
        <taxon>Psophocarpus</taxon>
    </lineage>
</organism>
<keyword evidence="1" id="KW-0472">Membrane</keyword>
<dbReference type="Proteomes" id="UP001386955">
    <property type="component" value="Unassembled WGS sequence"/>
</dbReference>
<dbReference type="AlphaFoldDB" id="A0AAN9XWX7"/>
<reference evidence="2 3" key="1">
    <citation type="submission" date="2024-01" db="EMBL/GenBank/DDBJ databases">
        <title>The genomes of 5 underutilized Papilionoideae crops provide insights into root nodulation and disease resistanc.</title>
        <authorList>
            <person name="Jiang F."/>
        </authorList>
    </citation>
    <scope>NUCLEOTIDE SEQUENCE [LARGE SCALE GENOMIC DNA]</scope>
    <source>
        <strain evidence="2">DUOXIRENSHENG_FW03</strain>
        <tissue evidence="2">Leaves</tissue>
    </source>
</reference>
<name>A0AAN9XWX7_PSOTE</name>
<protein>
    <submittedName>
        <fullName evidence="2">Uncharacterized protein</fullName>
    </submittedName>
</protein>
<keyword evidence="3" id="KW-1185">Reference proteome</keyword>
<gene>
    <name evidence="2" type="ORF">VNO78_03682</name>
</gene>
<accession>A0AAN9XWX7</accession>
<sequence>MIQLMRRTSDLGPLTDSEYLSFVDHQLITSNKNGPATVLLSTYSFSFCVAEAEAEAEAEAKEKGLTDLVLVFGSFAVLVMSCCDSLLIASLVRVGSGMLLRVFKVSRGKRGGKSWGGWGCNFDIDIS</sequence>
<keyword evidence="1" id="KW-0812">Transmembrane</keyword>
<proteinExistence type="predicted"/>